<keyword evidence="5 8" id="KW-0472">Membrane</keyword>
<feature type="transmembrane region" description="Helical" evidence="8">
    <location>
        <begin position="1222"/>
        <end position="1240"/>
    </location>
</feature>
<dbReference type="Gene3D" id="1.25.40.20">
    <property type="entry name" value="Ankyrin repeat-containing domain"/>
    <property type="match status" value="1"/>
</dbReference>
<keyword evidence="2" id="KW-0813">Transport</keyword>
<evidence type="ECO:0000256" key="3">
    <source>
        <dbReference type="ARBA" id="ARBA00022692"/>
    </source>
</evidence>
<dbReference type="EMBL" id="LSRX01000704">
    <property type="protein sequence ID" value="OLP90562.1"/>
    <property type="molecule type" value="Genomic_DNA"/>
</dbReference>
<keyword evidence="4 8" id="KW-1133">Transmembrane helix</keyword>
<keyword evidence="3 8" id="KW-0812">Transmembrane</keyword>
<evidence type="ECO:0000256" key="6">
    <source>
        <dbReference type="PROSITE-ProRule" id="PRU00023"/>
    </source>
</evidence>
<accession>A0A1Q9D5X9</accession>
<feature type="transmembrane region" description="Helical" evidence="8">
    <location>
        <begin position="657"/>
        <end position="677"/>
    </location>
</feature>
<proteinExistence type="predicted"/>
<feature type="region of interest" description="Disordered" evidence="7">
    <location>
        <begin position="1400"/>
        <end position="1428"/>
    </location>
</feature>
<dbReference type="SUPFAM" id="SSF103481">
    <property type="entry name" value="Multidrug resistance efflux transporter EmrE"/>
    <property type="match status" value="1"/>
</dbReference>
<dbReference type="PROSITE" id="PS50088">
    <property type="entry name" value="ANK_REPEAT"/>
    <property type="match status" value="1"/>
</dbReference>
<feature type="transmembrane region" description="Helical" evidence="8">
    <location>
        <begin position="1291"/>
        <end position="1316"/>
    </location>
</feature>
<dbReference type="Pfam" id="PF12796">
    <property type="entry name" value="Ank_2"/>
    <property type="match status" value="1"/>
</dbReference>
<dbReference type="SMART" id="SM00248">
    <property type="entry name" value="ANK"/>
    <property type="match status" value="5"/>
</dbReference>
<dbReference type="PANTHER" id="PTHR10778">
    <property type="entry name" value="SOLUTE CARRIER FAMILY 35 MEMBER B"/>
    <property type="match status" value="1"/>
</dbReference>
<evidence type="ECO:0000256" key="2">
    <source>
        <dbReference type="ARBA" id="ARBA00022448"/>
    </source>
</evidence>
<evidence type="ECO:0000256" key="5">
    <source>
        <dbReference type="ARBA" id="ARBA00023136"/>
    </source>
</evidence>
<keyword evidence="10" id="KW-1185">Reference proteome</keyword>
<evidence type="ECO:0000256" key="1">
    <source>
        <dbReference type="ARBA" id="ARBA00004141"/>
    </source>
</evidence>
<feature type="transmembrane region" description="Helical" evidence="8">
    <location>
        <begin position="1151"/>
        <end position="1175"/>
    </location>
</feature>
<evidence type="ECO:0000256" key="8">
    <source>
        <dbReference type="SAM" id="Phobius"/>
    </source>
</evidence>
<evidence type="ECO:0000256" key="7">
    <source>
        <dbReference type="SAM" id="MobiDB-lite"/>
    </source>
</evidence>
<reference evidence="9 10" key="1">
    <citation type="submission" date="2016-02" db="EMBL/GenBank/DDBJ databases">
        <title>Genome analysis of coral dinoflagellate symbionts highlights evolutionary adaptations to a symbiotic lifestyle.</title>
        <authorList>
            <person name="Aranda M."/>
            <person name="Li Y."/>
            <person name="Liew Y.J."/>
            <person name="Baumgarten S."/>
            <person name="Simakov O."/>
            <person name="Wilson M."/>
            <person name="Piel J."/>
            <person name="Ashoor H."/>
            <person name="Bougouffa S."/>
            <person name="Bajic V.B."/>
            <person name="Ryu T."/>
            <person name="Ravasi T."/>
            <person name="Bayer T."/>
            <person name="Micklem G."/>
            <person name="Kim H."/>
            <person name="Bhak J."/>
            <person name="Lajeunesse T.C."/>
            <person name="Voolstra C.R."/>
        </authorList>
    </citation>
    <scope>NUCLEOTIDE SEQUENCE [LARGE SCALE GENOMIC DNA]</scope>
    <source>
        <strain evidence="9 10">CCMP2467</strain>
    </source>
</reference>
<dbReference type="InterPro" id="IPR002110">
    <property type="entry name" value="Ankyrin_rpt"/>
</dbReference>
<feature type="transmembrane region" description="Helical" evidence="8">
    <location>
        <begin position="1325"/>
        <end position="1347"/>
    </location>
</feature>
<feature type="transmembrane region" description="Helical" evidence="8">
    <location>
        <begin position="540"/>
        <end position="560"/>
    </location>
</feature>
<dbReference type="SUPFAM" id="SSF48403">
    <property type="entry name" value="Ankyrin repeat"/>
    <property type="match status" value="1"/>
</dbReference>
<dbReference type="GO" id="GO:0005459">
    <property type="term" value="F:UDP-galactose transmembrane transporter activity"/>
    <property type="evidence" value="ECO:0007669"/>
    <property type="project" value="TreeGrafter"/>
</dbReference>
<dbReference type="Proteomes" id="UP000186817">
    <property type="component" value="Unassembled WGS sequence"/>
</dbReference>
<sequence>MPFQGLCGRTCRESASPSPLEQFAATLSQGVRPLDEACEAAFTMYTLPLEAFMKLSVVKAHEELLRSGDLVEFERTHGHAVFVSHQWLADEHPDPAGQQLKVLQDALRNMLSGKSQIVVPPVVELFAGRVSPPAASELRAKPLFIWYDYFSCPQSCADRQASAIRSINSYVARSAYFMVLCPALKHQQHGGILSQATWGGRGWCRAERMSRELGHIDSSLIVVESATHQTLLPEFTSFLYSVGDGAFTHEEDRQRVSTIIVQMVWSKLLYYLSQGELHNYRFLLNQQSVRFAKLTADHIDMAIPGFTTEVPALLSQVRNGFRGIFDRDTAGWSPLCFAAMDGRPLLITALLQQRADPNDKTSKGKLEALLPKHMPVLSIAACYKRNDAVSLLLAARARPNSRDGRKATALHWASIADNAEGIRLLCQGGGDLTMQCFPELVPLLAACAEGAVAALQEILLQVPNHSLQHGLHFAFIMRGGSPNLVSALIQGRADINEQFDIRWSKQPSWWILFRIAQIRRTTLDSRLSLLAYHHSRATPLMLSILCGSFGAAYVLLAAGARVDLRNSRGKTAQDLAKEVHAPETLVLHLQQGKQTTTEEDPMVSADFTRQAARPEANSLPLSDGRGDAASAPTPRSLAKAGVLVKLSQLIHRRNMDAFRLLICVVGIWTCFFVYGILQESIFVYKTATGEKFKQTMVMLIVEHTVSALVALGIVLFGPGPKNKWLPYLQSQGIVAWTSEHPKLPERVASARAEILSNLRAKTELPLVLDVALPGAAYFSVAAGGLCDVLNLLGDDVVKVDRFVGASGGACSLFLILANDKRGAREQTATPAALCPSADLLLQSYLEYAESEGSGTVQRSFNAFWQAVAGVSSFWEDKYRALLSQEPAWTAIRSRGFCAVAARPLRQQLFGAAPCDASSYRAKGDNYIFHNFAEREEAVQAFVATGEATAKGFTKGIQILSRDQKFSAGPVEKEPSASAYSLPASFCDGGRPAIFDVLHHNRSPSGYLYYNTWFENASEAAFCTAESIEHLYKRGVDRTIDCLLSESLASPVQGKAGKDSMVLALPGADPVAEMAKIGVKTPLYGGSFVNLTASEVSSLLCAFMASETLAVEEARGLALEVVFLGISRKTDMHFFSGDKHNIRNLAPGMSTLVMTVMLSAFLMTIATDIAISISIIGAQCGAKFASNEALKSVSYPIQALAKSSKTLPAMLGCLWSGKRITTVQWIAAIGITLGTAGFSMSGKKGGDIEAKPLGVLLLVVSLLCDGTVSAAQERMRSQTAQLSPYEQMFMTNAGAALLLLPVAFLTGQLNAGVKFLFENFTILDEIAIFAICSALGQVFIFLTIAWFGPDTNAKITTIRKMATVLISIVWFGHSMASMQWVFVGLVFASVIAEISEKLMKHKKNGDAKNGNAKNGDAKNGDKKGDKKKQ</sequence>
<feature type="compositionally biased region" description="Basic and acidic residues" evidence="7">
    <location>
        <begin position="1414"/>
        <end position="1428"/>
    </location>
</feature>
<feature type="transmembrane region" description="Helical" evidence="8">
    <location>
        <begin position="1367"/>
        <end position="1391"/>
    </location>
</feature>
<gene>
    <name evidence="9" type="primary">slc35b1</name>
    <name evidence="9" type="ORF">AK812_SmicGene27833</name>
</gene>
<dbReference type="InterPro" id="IPR013657">
    <property type="entry name" value="SCL35B1-4/HUT1"/>
</dbReference>
<comment type="caution">
    <text evidence="9">The sequence shown here is derived from an EMBL/GenBank/DDBJ whole genome shotgun (WGS) entry which is preliminary data.</text>
</comment>
<dbReference type="GO" id="GO:0005789">
    <property type="term" value="C:endoplasmic reticulum membrane"/>
    <property type="evidence" value="ECO:0007669"/>
    <property type="project" value="UniProtKB-SubCell"/>
</dbReference>
<evidence type="ECO:0000313" key="9">
    <source>
        <dbReference type="EMBL" id="OLP90562.1"/>
    </source>
</evidence>
<feature type="transmembrane region" description="Helical" evidence="8">
    <location>
        <begin position="697"/>
        <end position="717"/>
    </location>
</feature>
<comment type="subcellular location">
    <subcellularLocation>
        <location evidence="1">Membrane</location>
        <topology evidence="1">Multi-pass membrane protein</topology>
    </subcellularLocation>
</comment>
<dbReference type="PANTHER" id="PTHR10778:SF18">
    <property type="entry name" value="SUGAR PHOSPHATE TRANSPORTER DOMAIN-CONTAINING PROTEIN"/>
    <property type="match status" value="1"/>
</dbReference>
<dbReference type="OrthoDB" id="409661at2759"/>
<protein>
    <submittedName>
        <fullName evidence="9">Solute carrier family 35 member B1</fullName>
    </submittedName>
</protein>
<dbReference type="InterPro" id="IPR037185">
    <property type="entry name" value="EmrE-like"/>
</dbReference>
<keyword evidence="6" id="KW-0040">ANK repeat</keyword>
<dbReference type="GO" id="GO:0005460">
    <property type="term" value="F:UDP-glucose transmembrane transporter activity"/>
    <property type="evidence" value="ECO:0007669"/>
    <property type="project" value="TreeGrafter"/>
</dbReference>
<dbReference type="GO" id="GO:0000139">
    <property type="term" value="C:Golgi membrane"/>
    <property type="evidence" value="ECO:0007669"/>
    <property type="project" value="TreeGrafter"/>
</dbReference>
<evidence type="ECO:0000256" key="4">
    <source>
        <dbReference type="ARBA" id="ARBA00022989"/>
    </source>
</evidence>
<organism evidence="9 10">
    <name type="scientific">Symbiodinium microadriaticum</name>
    <name type="common">Dinoflagellate</name>
    <name type="synonym">Zooxanthella microadriatica</name>
    <dbReference type="NCBI Taxonomy" id="2951"/>
    <lineage>
        <taxon>Eukaryota</taxon>
        <taxon>Sar</taxon>
        <taxon>Alveolata</taxon>
        <taxon>Dinophyceae</taxon>
        <taxon>Suessiales</taxon>
        <taxon>Symbiodiniaceae</taxon>
        <taxon>Symbiodinium</taxon>
    </lineage>
</organism>
<dbReference type="Pfam" id="PF08449">
    <property type="entry name" value="UAA"/>
    <property type="match status" value="1"/>
</dbReference>
<feature type="region of interest" description="Disordered" evidence="7">
    <location>
        <begin position="613"/>
        <end position="633"/>
    </location>
</feature>
<feature type="repeat" description="ANK" evidence="6">
    <location>
        <begin position="330"/>
        <end position="362"/>
    </location>
</feature>
<dbReference type="InterPro" id="IPR036770">
    <property type="entry name" value="Ankyrin_rpt-contain_sf"/>
</dbReference>
<name>A0A1Q9D5X9_SYMMI</name>
<evidence type="ECO:0000313" key="10">
    <source>
        <dbReference type="Proteomes" id="UP000186817"/>
    </source>
</evidence>